<proteinExistence type="predicted"/>
<evidence type="ECO:0000313" key="2">
    <source>
        <dbReference type="Proteomes" id="UP000006591"/>
    </source>
</evidence>
<evidence type="ECO:0000313" key="1">
    <source>
        <dbReference type="EnsemblPlants" id="ONIVA01G39160.1"/>
    </source>
</evidence>
<keyword evidence="2" id="KW-1185">Reference proteome</keyword>
<dbReference type="Proteomes" id="UP000006591">
    <property type="component" value="Chromosome 1"/>
</dbReference>
<accession>A0A0E0FUL0</accession>
<organism evidence="1">
    <name type="scientific">Oryza nivara</name>
    <name type="common">Indian wild rice</name>
    <name type="synonym">Oryza sativa f. spontanea</name>
    <dbReference type="NCBI Taxonomy" id="4536"/>
    <lineage>
        <taxon>Eukaryota</taxon>
        <taxon>Viridiplantae</taxon>
        <taxon>Streptophyta</taxon>
        <taxon>Embryophyta</taxon>
        <taxon>Tracheophyta</taxon>
        <taxon>Spermatophyta</taxon>
        <taxon>Magnoliopsida</taxon>
        <taxon>Liliopsida</taxon>
        <taxon>Poales</taxon>
        <taxon>Poaceae</taxon>
        <taxon>BOP clade</taxon>
        <taxon>Oryzoideae</taxon>
        <taxon>Oryzeae</taxon>
        <taxon>Oryzinae</taxon>
        <taxon>Oryza</taxon>
    </lineage>
</organism>
<dbReference type="Gramene" id="ONIVA01G39160.1">
    <property type="protein sequence ID" value="ONIVA01G39160.1"/>
    <property type="gene ID" value="ONIVA01G39160"/>
</dbReference>
<reference evidence="1" key="2">
    <citation type="submission" date="2018-04" db="EMBL/GenBank/DDBJ databases">
        <title>OnivRS2 (Oryza nivara Reference Sequence Version 2).</title>
        <authorList>
            <person name="Zhang J."/>
            <person name="Kudrna D."/>
            <person name="Lee S."/>
            <person name="Talag J."/>
            <person name="Rajasekar S."/>
            <person name="Welchert J."/>
            <person name="Hsing Y.-I."/>
            <person name="Wing R.A."/>
        </authorList>
    </citation>
    <scope>NUCLEOTIDE SEQUENCE [LARGE SCALE GENOMIC DNA]</scope>
</reference>
<dbReference type="AlphaFoldDB" id="A0A0E0FUL0"/>
<sequence>MANHSNTHCSAMPDTCDLFAALASSLDRRDADMPNLVDKVHKLKRWYDNARLQQRCPTDDDDTC</sequence>
<protein>
    <submittedName>
        <fullName evidence="1">Uncharacterized protein</fullName>
    </submittedName>
</protein>
<dbReference type="HOGENOM" id="CLU_2871514_0_0_1"/>
<reference evidence="1" key="1">
    <citation type="submission" date="2015-04" db="UniProtKB">
        <authorList>
            <consortium name="EnsemblPlants"/>
        </authorList>
    </citation>
    <scope>IDENTIFICATION</scope>
    <source>
        <strain evidence="1">SL10</strain>
    </source>
</reference>
<dbReference type="EnsemblPlants" id="ONIVA01G39160.1">
    <property type="protein sequence ID" value="ONIVA01G39160.1"/>
    <property type="gene ID" value="ONIVA01G39160"/>
</dbReference>
<dbReference type="STRING" id="4536.A0A0E0FUL0"/>
<name>A0A0E0FUL0_ORYNI</name>